<evidence type="ECO:0000313" key="2">
    <source>
        <dbReference type="Proteomes" id="UP000683360"/>
    </source>
</evidence>
<proteinExistence type="predicted"/>
<name>A0A8S3TS54_MYTED</name>
<organism evidence="1 2">
    <name type="scientific">Mytilus edulis</name>
    <name type="common">Blue mussel</name>
    <dbReference type="NCBI Taxonomy" id="6550"/>
    <lineage>
        <taxon>Eukaryota</taxon>
        <taxon>Metazoa</taxon>
        <taxon>Spiralia</taxon>
        <taxon>Lophotrochozoa</taxon>
        <taxon>Mollusca</taxon>
        <taxon>Bivalvia</taxon>
        <taxon>Autobranchia</taxon>
        <taxon>Pteriomorphia</taxon>
        <taxon>Mytilida</taxon>
        <taxon>Mytiloidea</taxon>
        <taxon>Mytilidae</taxon>
        <taxon>Mytilinae</taxon>
        <taxon>Mytilus</taxon>
    </lineage>
</organism>
<reference evidence="1" key="1">
    <citation type="submission" date="2021-03" db="EMBL/GenBank/DDBJ databases">
        <authorList>
            <person name="Bekaert M."/>
        </authorList>
    </citation>
    <scope>NUCLEOTIDE SEQUENCE</scope>
</reference>
<evidence type="ECO:0000313" key="1">
    <source>
        <dbReference type="EMBL" id="CAG2236447.1"/>
    </source>
</evidence>
<dbReference type="EMBL" id="CAJPWZ010002355">
    <property type="protein sequence ID" value="CAG2236447.1"/>
    <property type="molecule type" value="Genomic_DNA"/>
</dbReference>
<dbReference type="Proteomes" id="UP000683360">
    <property type="component" value="Unassembled WGS sequence"/>
</dbReference>
<comment type="caution">
    <text evidence="1">The sequence shown here is derived from an EMBL/GenBank/DDBJ whole genome shotgun (WGS) entry which is preliminary data.</text>
</comment>
<keyword evidence="2" id="KW-1185">Reference proteome</keyword>
<gene>
    <name evidence="1" type="ORF">MEDL_48939</name>
</gene>
<sequence length="159" mass="18564">MHSHSQKFRAVSIKNQALWEDYHTKGKLHSKVLEDIFEKEQNIMYTHKDYVLNVMEKFDIIILPIESESYVSDEKTCYYVPCMIKAEPDGCIYDMFNVTENTCVKSTWLFFKFKFLPPHLFNHLIASLSREYKVAEVGVTKEEKGPVITGQSKKSVKNT</sequence>
<dbReference type="AlphaFoldDB" id="A0A8S3TS54"/>
<accession>A0A8S3TS54</accession>
<protein>
    <submittedName>
        <fullName evidence="1">Uncharacterized protein</fullName>
    </submittedName>
</protein>
<dbReference type="OrthoDB" id="5962960at2759"/>